<dbReference type="PANTHER" id="PTHR31366:SF2">
    <property type="entry name" value="UPF0739 PROTEIN C1ORF74"/>
    <property type="match status" value="1"/>
</dbReference>
<evidence type="ECO:0000313" key="3">
    <source>
        <dbReference type="Proteomes" id="UP000636800"/>
    </source>
</evidence>
<proteinExistence type="predicted"/>
<reference evidence="3 4" key="1">
    <citation type="journal article" date="2020" name="Nat. Food">
        <title>A phased Vanilla planifolia genome enables genetic improvement of flavour and production.</title>
        <authorList>
            <person name="Hasing T."/>
            <person name="Tang H."/>
            <person name="Brym M."/>
            <person name="Khazi F."/>
            <person name="Huang T."/>
            <person name="Chambers A.H."/>
        </authorList>
    </citation>
    <scope>NUCLEOTIDE SEQUENCE [LARGE SCALE GENOMIC DNA]</scope>
    <source>
        <tissue evidence="1">Leaf</tissue>
    </source>
</reference>
<organism evidence="1 3">
    <name type="scientific">Vanilla planifolia</name>
    <name type="common">Vanilla</name>
    <dbReference type="NCBI Taxonomy" id="51239"/>
    <lineage>
        <taxon>Eukaryota</taxon>
        <taxon>Viridiplantae</taxon>
        <taxon>Streptophyta</taxon>
        <taxon>Embryophyta</taxon>
        <taxon>Tracheophyta</taxon>
        <taxon>Spermatophyta</taxon>
        <taxon>Magnoliopsida</taxon>
        <taxon>Liliopsida</taxon>
        <taxon>Asparagales</taxon>
        <taxon>Orchidaceae</taxon>
        <taxon>Vanilloideae</taxon>
        <taxon>Vanilleae</taxon>
        <taxon>Vanilla</taxon>
    </lineage>
</organism>
<dbReference type="InterPro" id="IPR027850">
    <property type="entry name" value="DUF4504"/>
</dbReference>
<evidence type="ECO:0000313" key="2">
    <source>
        <dbReference type="EMBL" id="KAG0501028.1"/>
    </source>
</evidence>
<dbReference type="Pfam" id="PF14953">
    <property type="entry name" value="DUF4504"/>
    <property type="match status" value="1"/>
</dbReference>
<dbReference type="EMBL" id="JADCNL010000001">
    <property type="protein sequence ID" value="KAG0496573.1"/>
    <property type="molecule type" value="Genomic_DNA"/>
</dbReference>
<name>A0A835RTN6_VANPL</name>
<evidence type="ECO:0000313" key="1">
    <source>
        <dbReference type="EMBL" id="KAG0496573.1"/>
    </source>
</evidence>
<dbReference type="PANTHER" id="PTHR31366">
    <property type="entry name" value="UPF0739 PROTEIN C1ORF74"/>
    <property type="match status" value="1"/>
</dbReference>
<sequence length="311" mass="35469">MEIRDVDELAVLLDSCISRVKWRLRPSAKRRLETDILALCSGLRAVVMVDYGGRMPVLQDHLCGLICLMRKESSMLLHLRIMVIEDMIYIVHVAGLTELSNLSLQQQLHFVDLEVDPPQLLQTSLMYSQSEFRRVQQLFSSIFSSDAVVDPSHNATPPSIMPKSELIEYKAVNVTCVADSAASQQFEIFDLSNCLRDTQITIPSLNGWLLGYPVVYLFRKENAANAVYNLSTKYLHIYKIIISRQRMPNRKDSEEELMSFSVPYALSLAGDKEFWAEAFLARLQAKLEACKQVWSRIRLEVTECHPQAIVL</sequence>
<protein>
    <submittedName>
        <fullName evidence="1">Uncharacterized protein</fullName>
    </submittedName>
</protein>
<dbReference type="Proteomes" id="UP000636800">
    <property type="component" value="Chromosome 1"/>
</dbReference>
<gene>
    <name evidence="2" type="ORF">HPP92_001100</name>
    <name evidence="1" type="ORF">HPP92_001264</name>
</gene>
<dbReference type="Proteomes" id="UP000639772">
    <property type="component" value="Chromosome 1"/>
</dbReference>
<keyword evidence="3" id="KW-1185">Reference proteome</keyword>
<comment type="caution">
    <text evidence="1">The sequence shown here is derived from an EMBL/GenBank/DDBJ whole genome shotgun (WGS) entry which is preliminary data.</text>
</comment>
<evidence type="ECO:0000313" key="4">
    <source>
        <dbReference type="Proteomes" id="UP000639772"/>
    </source>
</evidence>
<dbReference type="EMBL" id="JADCNM010000001">
    <property type="protein sequence ID" value="KAG0501028.1"/>
    <property type="molecule type" value="Genomic_DNA"/>
</dbReference>
<accession>A0A835RTN6</accession>
<dbReference type="OrthoDB" id="2395010at2759"/>
<dbReference type="AlphaFoldDB" id="A0A835RTN6"/>